<evidence type="ECO:0000256" key="1">
    <source>
        <dbReference type="ARBA" id="ARBA00022676"/>
    </source>
</evidence>
<comment type="caution">
    <text evidence="3">The sequence shown here is derived from an EMBL/GenBank/DDBJ whole genome shotgun (WGS) entry which is preliminary data.</text>
</comment>
<dbReference type="InterPro" id="IPR051199">
    <property type="entry name" value="LPS_LOS_Heptosyltrfase"/>
</dbReference>
<proteinExistence type="predicted"/>
<reference evidence="3 4" key="1">
    <citation type="submission" date="2022-06" db="EMBL/GenBank/DDBJ databases">
        <title>Genomic Encyclopedia of Archaeal and Bacterial Type Strains, Phase II (KMG-II): from individual species to whole genera.</title>
        <authorList>
            <person name="Goeker M."/>
        </authorList>
    </citation>
    <scope>NUCLEOTIDE SEQUENCE [LARGE SCALE GENOMIC DNA]</scope>
    <source>
        <strain evidence="3 4">DSM 40477</strain>
    </source>
</reference>
<dbReference type="InterPro" id="IPR002201">
    <property type="entry name" value="Glyco_trans_9"/>
</dbReference>
<gene>
    <name evidence="3" type="ORF">LX15_000959</name>
</gene>
<protein>
    <submittedName>
        <fullName evidence="3">ADP-heptose:LPS heptosyltransferase</fullName>
    </submittedName>
</protein>
<dbReference type="PANTHER" id="PTHR30160">
    <property type="entry name" value="TETRAACYLDISACCHARIDE 4'-KINASE-RELATED"/>
    <property type="match status" value="1"/>
</dbReference>
<keyword evidence="4" id="KW-1185">Reference proteome</keyword>
<sequence length="343" mass="38268">MRRVALVRPRVGLGDLLCSWPAWRALRAFRPDLRVTVITWPETAPLLAHMRREVDELLPFPGFPGIPERPPDPLAWPRFLRLARERRFDLAIQTYGDNPAANEVTARLGATARGGFRAEGWWRDEDAPTYLAYPREEHEVWRHLRCVEHLGVRLRPDADRMVFTTLPGDDEEFRRLALEHGLRPGRYVVLHPGASCASRRWPTDRFAQVGDALVERGYAVVIGGVAGERDLADAVRGAMRRPAHDLTGRTSLGGYALVLRHAALLVGNDTGPAHLAAAVGTPTVVVFLSGDPVRWAHPGPRHRVCRVAVGCNPCPHLTCPIDFRCALRLPADAVLSEVDRLLW</sequence>
<dbReference type="CDD" id="cd03789">
    <property type="entry name" value="GT9_LPS_heptosyltransferase"/>
    <property type="match status" value="1"/>
</dbReference>
<evidence type="ECO:0000256" key="2">
    <source>
        <dbReference type="ARBA" id="ARBA00022679"/>
    </source>
</evidence>
<dbReference type="PANTHER" id="PTHR30160:SF1">
    <property type="entry name" value="LIPOPOLYSACCHARIDE 1,2-N-ACETYLGLUCOSAMINETRANSFERASE-RELATED"/>
    <property type="match status" value="1"/>
</dbReference>
<dbReference type="Pfam" id="PF01075">
    <property type="entry name" value="Glyco_transf_9"/>
    <property type="match status" value="1"/>
</dbReference>
<accession>A0ABT1HP23</accession>
<organism evidence="3 4">
    <name type="scientific">Streptoalloteichus tenebrarius (strain ATCC 17920 / DSM 40477 / JCM 4838 / CBS 697.72 / NBRC 16177 / NCIMB 11028 / NRRL B-12390 / A12253. 1 / ISP 5477)</name>
    <name type="common">Streptomyces tenebrarius</name>
    <dbReference type="NCBI Taxonomy" id="1933"/>
    <lineage>
        <taxon>Bacteria</taxon>
        <taxon>Bacillati</taxon>
        <taxon>Actinomycetota</taxon>
        <taxon>Actinomycetes</taxon>
        <taxon>Pseudonocardiales</taxon>
        <taxon>Pseudonocardiaceae</taxon>
        <taxon>Streptoalloteichus</taxon>
    </lineage>
</organism>
<name>A0ABT1HP23_STRSD</name>
<dbReference type="Proteomes" id="UP001205311">
    <property type="component" value="Unassembled WGS sequence"/>
</dbReference>
<evidence type="ECO:0000313" key="4">
    <source>
        <dbReference type="Proteomes" id="UP001205311"/>
    </source>
</evidence>
<dbReference type="Gene3D" id="3.40.50.2000">
    <property type="entry name" value="Glycogen Phosphorylase B"/>
    <property type="match status" value="2"/>
</dbReference>
<dbReference type="EMBL" id="JAMTCP010000003">
    <property type="protein sequence ID" value="MCP2257274.1"/>
    <property type="molecule type" value="Genomic_DNA"/>
</dbReference>
<keyword evidence="1" id="KW-0328">Glycosyltransferase</keyword>
<dbReference type="SUPFAM" id="SSF53756">
    <property type="entry name" value="UDP-Glycosyltransferase/glycogen phosphorylase"/>
    <property type="match status" value="1"/>
</dbReference>
<evidence type="ECO:0000313" key="3">
    <source>
        <dbReference type="EMBL" id="MCP2257274.1"/>
    </source>
</evidence>
<keyword evidence="2" id="KW-0808">Transferase</keyword>